<keyword evidence="2" id="KW-1185">Reference proteome</keyword>
<gene>
    <name evidence="1" type="ordered locus">Hoch_3927</name>
</gene>
<proteinExistence type="predicted"/>
<sequence>MTNHPVLDALSRVSLSSAAEQMLGLTIDLERNRALPMVELGLWWILPLAPTLLGNALGLALLPGAPLDAAPVVFFEPAMAATAAPELGTALPLLVYQIKLAGLPGEWPKFEAGWPEVAQEADEFAAALGDAGGFDRLLKVAKRRDWIAADDRWGGTPHAAREQACGAILSELAPVESHRAFRAWLTQTVQETSAPATDLECFGPWRRQAEIVEFFSLLGSQQRERRRAAAWRVLVGPANLDTSRTTRPSHLSVLTPEATAGTTRTAADALVRHLDALPDEMREHPAFVAAMTAHREGDSYDGLAHARAAAQLAESGRPVEAYYALMSASFWSWLRLGEGFAPAAQAARRLAEDNGWTAIAEHLAALGVEAAD</sequence>
<evidence type="ECO:0000313" key="2">
    <source>
        <dbReference type="Proteomes" id="UP000001880"/>
    </source>
</evidence>
<evidence type="ECO:0000313" key="1">
    <source>
        <dbReference type="EMBL" id="ACY16426.1"/>
    </source>
</evidence>
<accession>D0LI47</accession>
<dbReference type="AlphaFoldDB" id="D0LI47"/>
<dbReference type="EMBL" id="CP001804">
    <property type="protein sequence ID" value="ACY16426.1"/>
    <property type="molecule type" value="Genomic_DNA"/>
</dbReference>
<name>D0LI47_HALO1</name>
<dbReference type="HOGENOM" id="CLU_745493_0_0_7"/>
<organism evidence="1 2">
    <name type="scientific">Haliangium ochraceum (strain DSM 14365 / JCM 11303 / SMP-2)</name>
    <dbReference type="NCBI Taxonomy" id="502025"/>
    <lineage>
        <taxon>Bacteria</taxon>
        <taxon>Pseudomonadati</taxon>
        <taxon>Myxococcota</taxon>
        <taxon>Polyangia</taxon>
        <taxon>Haliangiales</taxon>
        <taxon>Kofleriaceae</taxon>
        <taxon>Haliangium</taxon>
    </lineage>
</organism>
<dbReference type="KEGG" id="hoh:Hoch_3927"/>
<protein>
    <submittedName>
        <fullName evidence="1">Uncharacterized protein</fullName>
    </submittedName>
</protein>
<dbReference type="Proteomes" id="UP000001880">
    <property type="component" value="Chromosome"/>
</dbReference>
<reference evidence="1 2" key="1">
    <citation type="journal article" date="2010" name="Stand. Genomic Sci.">
        <title>Complete genome sequence of Haliangium ochraceum type strain (SMP-2).</title>
        <authorList>
            <consortium name="US DOE Joint Genome Institute (JGI-PGF)"/>
            <person name="Ivanova N."/>
            <person name="Daum C."/>
            <person name="Lang E."/>
            <person name="Abt B."/>
            <person name="Kopitz M."/>
            <person name="Saunders E."/>
            <person name="Lapidus A."/>
            <person name="Lucas S."/>
            <person name="Glavina Del Rio T."/>
            <person name="Nolan M."/>
            <person name="Tice H."/>
            <person name="Copeland A."/>
            <person name="Cheng J.F."/>
            <person name="Chen F."/>
            <person name="Bruce D."/>
            <person name="Goodwin L."/>
            <person name="Pitluck S."/>
            <person name="Mavromatis K."/>
            <person name="Pati A."/>
            <person name="Mikhailova N."/>
            <person name="Chen A."/>
            <person name="Palaniappan K."/>
            <person name="Land M."/>
            <person name="Hauser L."/>
            <person name="Chang Y.J."/>
            <person name="Jeffries C.D."/>
            <person name="Detter J.C."/>
            <person name="Brettin T."/>
            <person name="Rohde M."/>
            <person name="Goker M."/>
            <person name="Bristow J."/>
            <person name="Markowitz V."/>
            <person name="Eisen J.A."/>
            <person name="Hugenholtz P."/>
            <person name="Kyrpides N.C."/>
            <person name="Klenk H.P."/>
        </authorList>
    </citation>
    <scope>NUCLEOTIDE SEQUENCE [LARGE SCALE GENOMIC DNA]</scope>
    <source>
        <strain evidence="2">DSM 14365 / CIP 107738 / JCM 11303 / AJ 13395 / SMP-2</strain>
    </source>
</reference>